<evidence type="ECO:0000313" key="3">
    <source>
        <dbReference type="Proteomes" id="UP000509383"/>
    </source>
</evidence>
<dbReference type="InterPro" id="IPR009467">
    <property type="entry name" value="Glycolipid-bd_prot_put"/>
</dbReference>
<dbReference type="Proteomes" id="UP000509383">
    <property type="component" value="Chromosome"/>
</dbReference>
<dbReference type="RefSeq" id="WP_173178246.1">
    <property type="nucleotide sequence ID" value="NZ_AP023189.1"/>
</dbReference>
<protein>
    <recommendedName>
        <fullName evidence="5">Glycolipid-binding domain-containing protein</fullName>
    </recommendedName>
</protein>
<name>A0A6J4E6T4_9PSED</name>
<evidence type="ECO:0008006" key="5">
    <source>
        <dbReference type="Google" id="ProtNLM"/>
    </source>
</evidence>
<dbReference type="SUPFAM" id="SSF159275">
    <property type="entry name" value="PA1994-like"/>
    <property type="match status" value="1"/>
</dbReference>
<evidence type="ECO:0000313" key="2">
    <source>
        <dbReference type="EMBL" id="GJN54451.1"/>
    </source>
</evidence>
<organism evidence="1 3">
    <name type="scientific">Pseudomonas tohonis</name>
    <dbReference type="NCBI Taxonomy" id="2725477"/>
    <lineage>
        <taxon>Bacteria</taxon>
        <taxon>Pseudomonadati</taxon>
        <taxon>Pseudomonadota</taxon>
        <taxon>Gammaproteobacteria</taxon>
        <taxon>Pseudomonadales</taxon>
        <taxon>Pseudomonadaceae</taxon>
        <taxon>Pseudomonas</taxon>
    </lineage>
</organism>
<keyword evidence="4" id="KW-1185">Reference proteome</keyword>
<reference evidence="1 3" key="1">
    <citation type="submission" date="2020-05" db="EMBL/GenBank/DDBJ databases">
        <title>Characterization of novel class B3 metallo-beta-lactamase from novel Pseudomonas species.</title>
        <authorList>
            <person name="Yamada K."/>
            <person name="Aoki K."/>
            <person name="Ishii Y."/>
        </authorList>
    </citation>
    <scope>NUCLEOTIDE SEQUENCE [LARGE SCALE GENOMIC DNA]</scope>
    <source>
        <strain evidence="1 3">TUM18999</strain>
        <strain evidence="2 4">TUM20286</strain>
    </source>
</reference>
<gene>
    <name evidence="1" type="ORF">TUM18999_37330</name>
    <name evidence="2" type="ORF">TUM20286_42030</name>
</gene>
<accession>A0A6J4E6T4</accession>
<evidence type="ECO:0000313" key="1">
    <source>
        <dbReference type="EMBL" id="BCG25542.1"/>
    </source>
</evidence>
<dbReference type="Pfam" id="PF06475">
    <property type="entry name" value="Glycolipid_bind"/>
    <property type="match status" value="1"/>
</dbReference>
<dbReference type="EMBL" id="BQKM01000011">
    <property type="protein sequence ID" value="GJN54451.1"/>
    <property type="molecule type" value="Genomic_DNA"/>
</dbReference>
<dbReference type="EMBL" id="AP023189">
    <property type="protein sequence ID" value="BCG25542.1"/>
    <property type="molecule type" value="Genomic_DNA"/>
</dbReference>
<dbReference type="KEGG" id="ptw:TUM18999_37330"/>
<proteinExistence type="predicted"/>
<sequence>MKATALWQHIWNDQAPARGLEQLRLDGRQADASMLAFDEGGEPYRLVYRMDFDERWRPRRCHIRVEGGFGVRELHLRRNPRNEWRDGPGNRLRTLDGCQDLDLWPTPFTNSPAAWRLGLAHDQREEIAVVFIEAPTLEVRVMHQAYTRLDARHLLYQNLDGSGFHAVLRLSADGLVEDYPGLFQRLHRAPPC</sequence>
<evidence type="ECO:0000313" key="4">
    <source>
        <dbReference type="Proteomes" id="UP001054892"/>
    </source>
</evidence>
<dbReference type="Proteomes" id="UP001054892">
    <property type="component" value="Unassembled WGS sequence"/>
</dbReference>
<dbReference type="AlphaFoldDB" id="A0A6J4E6T4"/>